<protein>
    <submittedName>
        <fullName evidence="1">Uncharacterized protein</fullName>
    </submittedName>
</protein>
<evidence type="ECO:0000313" key="2">
    <source>
        <dbReference type="Proteomes" id="UP000002009"/>
    </source>
</evidence>
<evidence type="ECO:0000313" key="1">
    <source>
        <dbReference type="EMBL" id="ACO62061.1"/>
    </source>
</evidence>
<accession>C1E0U1</accession>
<sequence>MSTTVTVIRKRPHCSATSVHEQEAIKLMPPPPPLLVPVMESEWERKRRQSDIRRAENAFMEQQLRRERAEVERIACERTRIAMDNCERSELHAFLEELRVSGRVSADEIVKRLACRVPA</sequence>
<dbReference type="AlphaFoldDB" id="C1E0U1"/>
<dbReference type="Proteomes" id="UP000002009">
    <property type="component" value="Chromosome 3"/>
</dbReference>
<dbReference type="InParanoid" id="C1E0U1"/>
<dbReference type="KEGG" id="mis:MICPUN_56636"/>
<dbReference type="EMBL" id="CP001324">
    <property type="protein sequence ID" value="ACO62061.1"/>
    <property type="molecule type" value="Genomic_DNA"/>
</dbReference>
<keyword evidence="2" id="KW-1185">Reference proteome</keyword>
<gene>
    <name evidence="1" type="ORF">MICPUN_56636</name>
</gene>
<dbReference type="RefSeq" id="XP_002500803.1">
    <property type="nucleotide sequence ID" value="XM_002500757.1"/>
</dbReference>
<dbReference type="GeneID" id="8241549"/>
<name>C1E0U1_MICCC</name>
<reference evidence="1 2" key="1">
    <citation type="journal article" date="2009" name="Science">
        <title>Green evolution and dynamic adaptations revealed by genomes of the marine picoeukaryotes Micromonas.</title>
        <authorList>
            <person name="Worden A.Z."/>
            <person name="Lee J.H."/>
            <person name="Mock T."/>
            <person name="Rouze P."/>
            <person name="Simmons M.P."/>
            <person name="Aerts A.L."/>
            <person name="Allen A.E."/>
            <person name="Cuvelier M.L."/>
            <person name="Derelle E."/>
            <person name="Everett M.V."/>
            <person name="Foulon E."/>
            <person name="Grimwood J."/>
            <person name="Gundlach H."/>
            <person name="Henrissat B."/>
            <person name="Napoli C."/>
            <person name="McDonald S.M."/>
            <person name="Parker M.S."/>
            <person name="Rombauts S."/>
            <person name="Salamov A."/>
            <person name="Von Dassow P."/>
            <person name="Badger J.H."/>
            <person name="Coutinho P.M."/>
            <person name="Demir E."/>
            <person name="Dubchak I."/>
            <person name="Gentemann C."/>
            <person name="Eikrem W."/>
            <person name="Gready J.E."/>
            <person name="John U."/>
            <person name="Lanier W."/>
            <person name="Lindquist E.A."/>
            <person name="Lucas S."/>
            <person name="Mayer K.F."/>
            <person name="Moreau H."/>
            <person name="Not F."/>
            <person name="Otillar R."/>
            <person name="Panaud O."/>
            <person name="Pangilinan J."/>
            <person name="Paulsen I."/>
            <person name="Piegu B."/>
            <person name="Poliakov A."/>
            <person name="Robbens S."/>
            <person name="Schmutz J."/>
            <person name="Toulza E."/>
            <person name="Wyss T."/>
            <person name="Zelensky A."/>
            <person name="Zhou K."/>
            <person name="Armbrust E.V."/>
            <person name="Bhattacharya D."/>
            <person name="Goodenough U.W."/>
            <person name="Van de Peer Y."/>
            <person name="Grigoriev I.V."/>
        </authorList>
    </citation>
    <scope>NUCLEOTIDE SEQUENCE [LARGE SCALE GENOMIC DNA]</scope>
    <source>
        <strain evidence="2">RCC299 / NOUM17</strain>
    </source>
</reference>
<proteinExistence type="predicted"/>
<organism evidence="1 2">
    <name type="scientific">Micromonas commoda (strain RCC299 / NOUM17 / CCMP2709)</name>
    <name type="common">Picoplanktonic green alga</name>
    <dbReference type="NCBI Taxonomy" id="296587"/>
    <lineage>
        <taxon>Eukaryota</taxon>
        <taxon>Viridiplantae</taxon>
        <taxon>Chlorophyta</taxon>
        <taxon>Mamiellophyceae</taxon>
        <taxon>Mamiellales</taxon>
        <taxon>Mamiellaceae</taxon>
        <taxon>Micromonas</taxon>
    </lineage>
</organism>